<feature type="transmembrane region" description="Helical" evidence="7">
    <location>
        <begin position="270"/>
        <end position="289"/>
    </location>
</feature>
<keyword evidence="5 7" id="KW-0472">Membrane</keyword>
<feature type="domain" description="MacB-like periplasmic core" evidence="9">
    <location>
        <begin position="35"/>
        <end position="239"/>
    </location>
</feature>
<feature type="transmembrane region" description="Helical" evidence="7">
    <location>
        <begin position="433"/>
        <end position="454"/>
    </location>
</feature>
<feature type="transmembrane region" description="Helical" evidence="7">
    <location>
        <begin position="763"/>
        <end position="787"/>
    </location>
</feature>
<dbReference type="PANTHER" id="PTHR30572:SF4">
    <property type="entry name" value="ABC TRANSPORTER PERMEASE YTRF"/>
    <property type="match status" value="1"/>
</dbReference>
<evidence type="ECO:0000256" key="3">
    <source>
        <dbReference type="ARBA" id="ARBA00022692"/>
    </source>
</evidence>
<evidence type="ECO:0000256" key="2">
    <source>
        <dbReference type="ARBA" id="ARBA00022475"/>
    </source>
</evidence>
<protein>
    <submittedName>
        <fullName evidence="10">Efflux ABC transporter, permease protein</fullName>
    </submittedName>
</protein>
<proteinExistence type="inferred from homology"/>
<dbReference type="GO" id="GO:0022857">
    <property type="term" value="F:transmembrane transporter activity"/>
    <property type="evidence" value="ECO:0007669"/>
    <property type="project" value="TreeGrafter"/>
</dbReference>
<dbReference type="InterPro" id="IPR050250">
    <property type="entry name" value="Macrolide_Exporter_MacB"/>
</dbReference>
<dbReference type="RefSeq" id="WP_006444285.1">
    <property type="nucleotide sequence ID" value="NZ_CP036524.1"/>
</dbReference>
<evidence type="ECO:0000256" key="1">
    <source>
        <dbReference type="ARBA" id="ARBA00004651"/>
    </source>
</evidence>
<dbReference type="eggNOG" id="COG0577">
    <property type="taxonomic scope" value="Bacteria"/>
</dbReference>
<evidence type="ECO:0000259" key="9">
    <source>
        <dbReference type="Pfam" id="PF12704"/>
    </source>
</evidence>
<gene>
    <name evidence="10" type="ORF">CLOHYLEM_06928</name>
</gene>
<evidence type="ECO:0000313" key="11">
    <source>
        <dbReference type="Proteomes" id="UP000004893"/>
    </source>
</evidence>
<dbReference type="PANTHER" id="PTHR30572">
    <property type="entry name" value="MEMBRANE COMPONENT OF TRANSPORTER-RELATED"/>
    <property type="match status" value="1"/>
</dbReference>
<feature type="transmembrane region" description="Helical" evidence="7">
    <location>
        <begin position="722"/>
        <end position="742"/>
    </location>
</feature>
<dbReference type="Pfam" id="PF02687">
    <property type="entry name" value="FtsX"/>
    <property type="match status" value="2"/>
</dbReference>
<dbReference type="STRING" id="553973.CLOHYLEM_06928"/>
<dbReference type="AlphaFoldDB" id="C0C4B3"/>
<feature type="transmembrane region" description="Helical" evidence="7">
    <location>
        <begin position="807"/>
        <end position="829"/>
    </location>
</feature>
<keyword evidence="2" id="KW-1003">Cell membrane</keyword>
<comment type="caution">
    <text evidence="10">The sequence shown here is derived from an EMBL/GenBank/DDBJ whole genome shotgun (WGS) entry which is preliminary data.</text>
</comment>
<name>C0C4B3_9FIRM</name>
<evidence type="ECO:0000259" key="8">
    <source>
        <dbReference type="Pfam" id="PF02687"/>
    </source>
</evidence>
<evidence type="ECO:0000256" key="4">
    <source>
        <dbReference type="ARBA" id="ARBA00022989"/>
    </source>
</evidence>
<evidence type="ECO:0000313" key="10">
    <source>
        <dbReference type="EMBL" id="EEG72906.1"/>
    </source>
</evidence>
<dbReference type="EMBL" id="ABYI02000034">
    <property type="protein sequence ID" value="EEG72906.1"/>
    <property type="molecule type" value="Genomic_DNA"/>
</dbReference>
<reference evidence="10" key="2">
    <citation type="submission" date="2013-06" db="EMBL/GenBank/DDBJ databases">
        <title>Draft genome sequence of Clostridium hylemonae (DSM 15053).</title>
        <authorList>
            <person name="Sudarsanam P."/>
            <person name="Ley R."/>
            <person name="Guruge J."/>
            <person name="Turnbaugh P.J."/>
            <person name="Mahowald M."/>
            <person name="Liep D."/>
            <person name="Gordon J."/>
        </authorList>
    </citation>
    <scope>NUCLEOTIDE SEQUENCE</scope>
    <source>
        <strain evidence="10">DSM 15053</strain>
    </source>
</reference>
<sequence length="843" mass="91297">MITAGFFYGRKERRCVLKIIIKYILTNMKERKVRTAVMALTILLSSALLFVSVSIGTSYESAQKKMARGMTGAASVSVTAADSRAGLDDSTIPKLPEVKAAAGILKSSALYSEDGYYESVDLVAADLEQLNRINKPRMADGKEITGFSGNQIILPERFTSKFGIKKGDTVTLQIGKRPVSFEVYGIAAYDTLFLRQTRGATALVPLAALTAVVQPPQKYSDILLEPSEGVTAAELKSCLENILPQQQYHVSETVDEAQITADARQKSMPFFLISFFSLTMSVFIIFSSYKVITLERLPTVGTFRSIGAEEKTVTAILLAESIVYGLAGGLVGIPAGIAVLKAILHGMGKELTEGIEIPAVITLPGIVLSFAAAMTVSVLSAWIPVRRAGRLPVKDVVLGTVEEQGRPARYAVGMAVVLAAVSVILPRVAPEGLLYLAGGISLLGLITAALLIIPSLTDLAAKYLERLYGVIFHNEGILAARNMRDNKNITQNITLLFISISAVISISVVGSFVTSYISDVFQGAELEGFADGYMDEDFVEQVRKMEGVEKVLPVRVLEDKVQAEGYTFSRFEAADDLERYSSMFALRYTDSSMKQNAVSAFKQGGRALLMSEAYMKEAKLKTGDTISLSDGTFSADYRIEGSFRSRATDVEAVIPSSCAVRDFGADAYNFLAYTAADPDAVMVQIRGLFGETPNWSRTVEEFNSDAARTVGAFLEPMHSMTYFILLMAAVGIVNNLLINYMQRRRTIAMYKSAGLSNRQNVKMMLIEGFTSGSAGAVTAIFVSYLEIQTIFIVAGPKISVKPELDMVTFLAAGAMGIAITVAGTAAPIFKSCRMKLVEVIKFE</sequence>
<feature type="transmembrane region" description="Helical" evidence="7">
    <location>
        <begin position="495"/>
        <end position="517"/>
    </location>
</feature>
<evidence type="ECO:0000256" key="5">
    <source>
        <dbReference type="ARBA" id="ARBA00023136"/>
    </source>
</evidence>
<organism evidence="10 11">
    <name type="scientific">[Clostridium] hylemonae DSM 15053</name>
    <dbReference type="NCBI Taxonomy" id="553973"/>
    <lineage>
        <taxon>Bacteria</taxon>
        <taxon>Bacillati</taxon>
        <taxon>Bacillota</taxon>
        <taxon>Clostridia</taxon>
        <taxon>Lachnospirales</taxon>
        <taxon>Lachnospiraceae</taxon>
    </lineage>
</organism>
<comment type="similarity">
    <text evidence="6">Belongs to the ABC-4 integral membrane protein family.</text>
</comment>
<evidence type="ECO:0000256" key="7">
    <source>
        <dbReference type="SAM" id="Phobius"/>
    </source>
</evidence>
<dbReference type="Proteomes" id="UP000004893">
    <property type="component" value="Unassembled WGS sequence"/>
</dbReference>
<feature type="transmembrane region" description="Helical" evidence="7">
    <location>
        <begin position="36"/>
        <end position="59"/>
    </location>
</feature>
<dbReference type="Pfam" id="PF12704">
    <property type="entry name" value="MacB_PCD"/>
    <property type="match status" value="1"/>
</dbReference>
<dbReference type="InterPro" id="IPR025857">
    <property type="entry name" value="MacB_PCD"/>
</dbReference>
<reference evidence="10" key="1">
    <citation type="submission" date="2009-02" db="EMBL/GenBank/DDBJ databases">
        <authorList>
            <person name="Fulton L."/>
            <person name="Clifton S."/>
            <person name="Fulton B."/>
            <person name="Xu J."/>
            <person name="Minx P."/>
            <person name="Pepin K.H."/>
            <person name="Johnson M."/>
            <person name="Bhonagiri V."/>
            <person name="Nash W.E."/>
            <person name="Mardis E.R."/>
            <person name="Wilson R.K."/>
        </authorList>
    </citation>
    <scope>NUCLEOTIDE SEQUENCE [LARGE SCALE GENOMIC DNA]</scope>
    <source>
        <strain evidence="10">DSM 15053</strain>
    </source>
</reference>
<dbReference type="InterPro" id="IPR003838">
    <property type="entry name" value="ABC3_permease_C"/>
</dbReference>
<accession>C0C4B3</accession>
<keyword evidence="4 7" id="KW-1133">Transmembrane helix</keyword>
<feature type="transmembrane region" description="Helical" evidence="7">
    <location>
        <begin position="408"/>
        <end position="426"/>
    </location>
</feature>
<feature type="transmembrane region" description="Helical" evidence="7">
    <location>
        <begin position="356"/>
        <end position="383"/>
    </location>
</feature>
<feature type="domain" description="ABC3 transporter permease C-terminal" evidence="8">
    <location>
        <begin position="272"/>
        <end position="392"/>
    </location>
</feature>
<feature type="transmembrane region" description="Helical" evidence="7">
    <location>
        <begin position="322"/>
        <end position="344"/>
    </location>
</feature>
<comment type="subcellular location">
    <subcellularLocation>
        <location evidence="1">Cell membrane</location>
        <topology evidence="1">Multi-pass membrane protein</topology>
    </subcellularLocation>
</comment>
<keyword evidence="3 7" id="KW-0812">Transmembrane</keyword>
<keyword evidence="11" id="KW-1185">Reference proteome</keyword>
<evidence type="ECO:0000256" key="6">
    <source>
        <dbReference type="ARBA" id="ARBA00038076"/>
    </source>
</evidence>
<dbReference type="HOGENOM" id="CLU_017916_0_0_9"/>
<dbReference type="GO" id="GO:0005886">
    <property type="term" value="C:plasma membrane"/>
    <property type="evidence" value="ECO:0007669"/>
    <property type="project" value="UniProtKB-SubCell"/>
</dbReference>
<feature type="domain" description="ABC3 transporter permease C-terminal" evidence="8">
    <location>
        <begin position="720"/>
        <end position="835"/>
    </location>
</feature>